<feature type="non-terminal residue" evidence="1">
    <location>
        <position position="1"/>
    </location>
</feature>
<keyword evidence="1" id="KW-0436">Ligase</keyword>
<dbReference type="Proteomes" id="UP001140087">
    <property type="component" value="Unassembled WGS sequence"/>
</dbReference>
<dbReference type="EMBL" id="JANBUN010003952">
    <property type="protein sequence ID" value="KAJ2788859.1"/>
    <property type="molecule type" value="Genomic_DNA"/>
</dbReference>
<feature type="non-terminal residue" evidence="1">
    <location>
        <position position="340"/>
    </location>
</feature>
<proteinExistence type="predicted"/>
<accession>A0ACC1KF26</accession>
<organism evidence="1 2">
    <name type="scientific">Coemansia helicoidea</name>
    <dbReference type="NCBI Taxonomy" id="1286919"/>
    <lineage>
        <taxon>Eukaryota</taxon>
        <taxon>Fungi</taxon>
        <taxon>Fungi incertae sedis</taxon>
        <taxon>Zoopagomycota</taxon>
        <taxon>Kickxellomycotina</taxon>
        <taxon>Kickxellomycetes</taxon>
        <taxon>Kickxellales</taxon>
        <taxon>Kickxellaceae</taxon>
        <taxon>Coemansia</taxon>
    </lineage>
</organism>
<reference evidence="1" key="1">
    <citation type="submission" date="2022-07" db="EMBL/GenBank/DDBJ databases">
        <title>Phylogenomic reconstructions and comparative analyses of Kickxellomycotina fungi.</title>
        <authorList>
            <person name="Reynolds N.K."/>
            <person name="Stajich J.E."/>
            <person name="Barry K."/>
            <person name="Grigoriev I.V."/>
            <person name="Crous P."/>
            <person name="Smith M.E."/>
        </authorList>
    </citation>
    <scope>NUCLEOTIDE SEQUENCE</scope>
    <source>
        <strain evidence="1">BCRC 34780</strain>
    </source>
</reference>
<keyword evidence="2" id="KW-1185">Reference proteome</keyword>
<evidence type="ECO:0000313" key="1">
    <source>
        <dbReference type="EMBL" id="KAJ2788859.1"/>
    </source>
</evidence>
<sequence length="340" mass="35700">AIAARERCPIAVVGTAVAEQRLRVTDRLSGGHVIDIPMDVLFAKPPRMAREGDSLRAPRVLFDSSLARYLPPATPLGARLADAVERVLRLPSVASKAFLITIGDRSVTGLVGRDPMVGPWQVPVADVAVTCSGYDPALRTGEAMAMGERPTLAVVDAAAASRMAAAEAVLNIAAAAIVDLSWVKLSANWMAAASFPGEGARLYSAVEALSTLCQDLGISVPVGKDSMSMQVRWQPPETGAGERTVTAPVSLVVTAFAAASNTRATLTPQLQPGGATRLLFVDLAGGKRRLGGSALAQVYGRTGAHVPDVEQPQRLVGFFNALQQQRPHILAYHDRSDGGL</sequence>
<evidence type="ECO:0000313" key="2">
    <source>
        <dbReference type="Proteomes" id="UP001140087"/>
    </source>
</evidence>
<dbReference type="EC" id="6.3.5.3" evidence="1"/>
<name>A0ACC1KF26_9FUNG</name>
<gene>
    <name evidence="1" type="primary">ADE6_3</name>
    <name evidence="1" type="ORF">H4R21_006894</name>
</gene>
<protein>
    <submittedName>
        <fullName evidence="1">Phosphoribosylformylglycinamidine synthase</fullName>
        <ecNumber evidence="1">6.3.5.3</ecNumber>
    </submittedName>
</protein>
<comment type="caution">
    <text evidence="1">The sequence shown here is derived from an EMBL/GenBank/DDBJ whole genome shotgun (WGS) entry which is preliminary data.</text>
</comment>